<dbReference type="PROSITE" id="PS51684">
    <property type="entry name" value="SAM_MT_TRM5_TYW2"/>
    <property type="match status" value="1"/>
</dbReference>
<dbReference type="InterPro" id="IPR056743">
    <property type="entry name" value="TRM5-TYW2-like_MTfase"/>
</dbReference>
<keyword evidence="9 17" id="KW-0819">tRNA processing</keyword>
<dbReference type="SUPFAM" id="SSF53335">
    <property type="entry name" value="S-adenosyl-L-methionine-dependent methyltransferases"/>
    <property type="match status" value="1"/>
</dbReference>
<comment type="function">
    <text evidence="18">Functions as a component of the nuclear pore complex (NPC).</text>
</comment>
<dbReference type="GO" id="GO:0017056">
    <property type="term" value="F:structural constituent of nuclear pore"/>
    <property type="evidence" value="ECO:0007669"/>
    <property type="project" value="TreeGrafter"/>
</dbReference>
<evidence type="ECO:0000256" key="12">
    <source>
        <dbReference type="ARBA" id="ARBA00023010"/>
    </source>
</evidence>
<evidence type="ECO:0000256" key="2">
    <source>
        <dbReference type="ARBA" id="ARBA00005573"/>
    </source>
</evidence>
<keyword evidence="5 17" id="KW-0963">Cytoplasm</keyword>
<dbReference type="OrthoDB" id="408788at2759"/>
<evidence type="ECO:0000256" key="11">
    <source>
        <dbReference type="ARBA" id="ARBA00022927"/>
    </source>
</evidence>
<dbReference type="Pfam" id="PF02475">
    <property type="entry name" value="TRM5-TYW2_MTfase"/>
    <property type="match status" value="1"/>
</dbReference>
<dbReference type="InterPro" id="IPR029063">
    <property type="entry name" value="SAM-dependent_MTases_sf"/>
</dbReference>
<dbReference type="InterPro" id="IPR030382">
    <property type="entry name" value="MeTrfase_TRM5/TYW2"/>
</dbReference>
<dbReference type="Pfam" id="PF25133">
    <property type="entry name" value="TYW2_N_2"/>
    <property type="match status" value="1"/>
</dbReference>
<keyword evidence="4 18" id="KW-0813">Transport</keyword>
<evidence type="ECO:0000256" key="6">
    <source>
        <dbReference type="ARBA" id="ARBA00022603"/>
    </source>
</evidence>
<evidence type="ECO:0000256" key="15">
    <source>
        <dbReference type="ARBA" id="ARBA00023242"/>
    </source>
</evidence>
<evidence type="ECO:0000256" key="17">
    <source>
        <dbReference type="HAMAP-Rule" id="MF_03152"/>
    </source>
</evidence>
<dbReference type="EMBL" id="JANBPT010000133">
    <property type="protein sequence ID" value="KAJ1927118.1"/>
    <property type="molecule type" value="Genomic_DNA"/>
</dbReference>
<dbReference type="InterPro" id="IPR056744">
    <property type="entry name" value="TRM5/TYW2-like_N"/>
</dbReference>
<comment type="subunit">
    <text evidence="17">Monomer.</text>
</comment>
<dbReference type="Gene3D" id="3.40.50.150">
    <property type="entry name" value="Vaccinia Virus protein VP39"/>
    <property type="match status" value="1"/>
</dbReference>
<dbReference type="GO" id="GO:0070901">
    <property type="term" value="P:mitochondrial tRNA methylation"/>
    <property type="evidence" value="ECO:0007669"/>
    <property type="project" value="UniProtKB-ARBA"/>
</dbReference>
<feature type="binding site" evidence="17">
    <location>
        <begin position="1051"/>
        <end position="1052"/>
    </location>
    <ligand>
        <name>S-adenosyl-L-methionine</name>
        <dbReference type="ChEBI" id="CHEBI:59789"/>
    </ligand>
</feature>
<feature type="binding site" evidence="17">
    <location>
        <position position="1013"/>
    </location>
    <ligand>
        <name>S-adenosyl-L-methionine</name>
        <dbReference type="ChEBI" id="CHEBI:59789"/>
    </ligand>
</feature>
<dbReference type="GO" id="GO:0006406">
    <property type="term" value="P:mRNA export from nucleus"/>
    <property type="evidence" value="ECO:0007669"/>
    <property type="project" value="TreeGrafter"/>
</dbReference>
<feature type="region of interest" description="Disordered" evidence="19">
    <location>
        <begin position="374"/>
        <end position="437"/>
    </location>
</feature>
<feature type="compositionally biased region" description="Acidic residues" evidence="19">
    <location>
        <begin position="374"/>
        <end position="399"/>
    </location>
</feature>
<dbReference type="EC" id="2.1.1.228" evidence="17"/>
<keyword evidence="6 17" id="KW-0489">Methyltransferase</keyword>
<dbReference type="GO" id="GO:0005759">
    <property type="term" value="C:mitochondrial matrix"/>
    <property type="evidence" value="ECO:0007669"/>
    <property type="project" value="UniProtKB-SubCell"/>
</dbReference>
<evidence type="ECO:0000256" key="8">
    <source>
        <dbReference type="ARBA" id="ARBA00022691"/>
    </source>
</evidence>
<gene>
    <name evidence="21" type="primary">TRM5_1</name>
    <name evidence="17" type="synonym">TRM5</name>
    <name evidence="21" type="ORF">IWQ60_003201</name>
</gene>
<dbReference type="FunFam" id="3.30.300.110:FF:000001">
    <property type="entry name" value="tRNA (guanine(37)-N1)-methyltransferase"/>
    <property type="match status" value="1"/>
</dbReference>
<evidence type="ECO:0000256" key="19">
    <source>
        <dbReference type="SAM" id="MobiDB-lite"/>
    </source>
</evidence>
<dbReference type="Pfam" id="PF07575">
    <property type="entry name" value="Nucleopor_Nup85"/>
    <property type="match status" value="2"/>
</dbReference>
<keyword evidence="13 17" id="KW-0496">Mitochondrion</keyword>
<keyword evidence="7 17" id="KW-0808">Transferase</keyword>
<keyword evidence="14 18" id="KW-0906">Nuclear pore complex</keyword>
<dbReference type="GO" id="GO:0006606">
    <property type="term" value="P:protein import into nucleus"/>
    <property type="evidence" value="ECO:0007669"/>
    <property type="project" value="TreeGrafter"/>
</dbReference>
<keyword evidence="8 17" id="KW-0949">S-adenosyl-L-methionine</keyword>
<dbReference type="PANTHER" id="PTHR13373:SF21">
    <property type="entry name" value="NUCLEAR PORE COMPLEX PROTEIN NUP85"/>
    <property type="match status" value="1"/>
</dbReference>
<evidence type="ECO:0000256" key="4">
    <source>
        <dbReference type="ARBA" id="ARBA00022448"/>
    </source>
</evidence>
<evidence type="ECO:0000313" key="22">
    <source>
        <dbReference type="Proteomes" id="UP001150569"/>
    </source>
</evidence>
<keyword evidence="15 17" id="KW-0539">Nucleus</keyword>
<dbReference type="InterPro" id="IPR025792">
    <property type="entry name" value="tRNA_Gua_MeTrfase_euk"/>
</dbReference>
<evidence type="ECO:0000256" key="18">
    <source>
        <dbReference type="RuleBase" id="RU365073"/>
    </source>
</evidence>
<evidence type="ECO:0000256" key="5">
    <source>
        <dbReference type="ARBA" id="ARBA00022490"/>
    </source>
</evidence>
<organism evidence="21 22">
    <name type="scientific">Tieghemiomyces parasiticus</name>
    <dbReference type="NCBI Taxonomy" id="78921"/>
    <lineage>
        <taxon>Eukaryota</taxon>
        <taxon>Fungi</taxon>
        <taxon>Fungi incertae sedis</taxon>
        <taxon>Zoopagomycota</taxon>
        <taxon>Kickxellomycotina</taxon>
        <taxon>Dimargaritomycetes</taxon>
        <taxon>Dimargaritales</taxon>
        <taxon>Dimargaritaceae</taxon>
        <taxon>Tieghemiomyces</taxon>
    </lineage>
</organism>
<comment type="function">
    <text evidence="17">Specifically methylates the N1 position of guanosine-37 in various cytoplasmic and mitochondrial tRNAs. Methylation is not dependent on the nature of the nucleoside 5' of the target nucleoside. This is the first step in the biosynthesis of wybutosine (yW), a modified base adjacent to the anticodon of tRNAs and required for accurate decoding.</text>
</comment>
<comment type="subcellular location">
    <subcellularLocation>
        <location evidence="17">Mitochondrion matrix</location>
    </subcellularLocation>
    <subcellularLocation>
        <location evidence="17">Nucleus</location>
    </subcellularLocation>
    <subcellularLocation>
        <location evidence="17">Cytoplasm</location>
    </subcellularLocation>
    <subcellularLocation>
        <location evidence="1 18">Nucleus</location>
        <location evidence="1 18">Nuclear pore complex</location>
    </subcellularLocation>
    <text evidence="17">Predominantly in the mitochondria and in the nucleus.</text>
</comment>
<dbReference type="GO" id="GO:0045893">
    <property type="term" value="P:positive regulation of DNA-templated transcription"/>
    <property type="evidence" value="ECO:0007669"/>
    <property type="project" value="TreeGrafter"/>
</dbReference>
<comment type="similarity">
    <text evidence="17">Belongs to the TRM5 / TYW2 family.</text>
</comment>
<feature type="region of interest" description="Disordered" evidence="19">
    <location>
        <begin position="1107"/>
        <end position="1147"/>
    </location>
</feature>
<evidence type="ECO:0000256" key="16">
    <source>
        <dbReference type="ARBA" id="ARBA00047783"/>
    </source>
</evidence>
<keyword evidence="10 18" id="KW-0509">mRNA transport</keyword>
<accession>A0A9W8AAS2</accession>
<evidence type="ECO:0000313" key="21">
    <source>
        <dbReference type="EMBL" id="KAJ1927118.1"/>
    </source>
</evidence>
<comment type="catalytic activity">
    <reaction evidence="16 17">
        <text>guanosine(37) in tRNA + S-adenosyl-L-methionine = N(1)-methylguanosine(37) in tRNA + S-adenosyl-L-homocysteine + H(+)</text>
        <dbReference type="Rhea" id="RHEA:36899"/>
        <dbReference type="Rhea" id="RHEA-COMP:10145"/>
        <dbReference type="Rhea" id="RHEA-COMP:10147"/>
        <dbReference type="ChEBI" id="CHEBI:15378"/>
        <dbReference type="ChEBI" id="CHEBI:57856"/>
        <dbReference type="ChEBI" id="CHEBI:59789"/>
        <dbReference type="ChEBI" id="CHEBI:73542"/>
        <dbReference type="ChEBI" id="CHEBI:74269"/>
        <dbReference type="EC" id="2.1.1.228"/>
    </reaction>
</comment>
<protein>
    <recommendedName>
        <fullName evidence="17">tRNA (guanine(37)-N1)-methyltransferase</fullName>
        <ecNumber evidence="17">2.1.1.228</ecNumber>
    </recommendedName>
    <alternativeName>
        <fullName evidence="17">M1G-methyltransferase</fullName>
    </alternativeName>
    <alternativeName>
        <fullName evidence="17">tRNA [GM37] methyltransferase</fullName>
    </alternativeName>
    <alternativeName>
        <fullName evidence="17">tRNA methyltransferase 5</fullName>
    </alternativeName>
</protein>
<evidence type="ECO:0000256" key="7">
    <source>
        <dbReference type="ARBA" id="ARBA00022679"/>
    </source>
</evidence>
<evidence type="ECO:0000256" key="14">
    <source>
        <dbReference type="ARBA" id="ARBA00023132"/>
    </source>
</evidence>
<comment type="similarity">
    <text evidence="2 18">Belongs to the nucleoporin Nup85 family.</text>
</comment>
<comment type="caution">
    <text evidence="21">The sequence shown here is derived from an EMBL/GenBank/DDBJ whole genome shotgun (WGS) entry which is preliminary data.</text>
</comment>
<keyword evidence="12 18" id="KW-0811">Translocation</keyword>
<dbReference type="CDD" id="cd02440">
    <property type="entry name" value="AdoMet_MTases"/>
    <property type="match status" value="1"/>
</dbReference>
<keyword evidence="18" id="KW-0472">Membrane</keyword>
<dbReference type="InterPro" id="IPR011502">
    <property type="entry name" value="Nucleoporin_Nup85"/>
</dbReference>
<dbReference type="Gene3D" id="3.30.300.110">
    <property type="entry name" value="Met-10+ protein-like domains"/>
    <property type="match status" value="1"/>
</dbReference>
<dbReference type="PANTHER" id="PTHR13373">
    <property type="entry name" value="FROUNT PROTEIN-RELATED"/>
    <property type="match status" value="1"/>
</dbReference>
<evidence type="ECO:0000259" key="20">
    <source>
        <dbReference type="PROSITE" id="PS51684"/>
    </source>
</evidence>
<dbReference type="AlphaFoldDB" id="A0A9W8AAS2"/>
<keyword evidence="22" id="KW-1185">Reference proteome</keyword>
<dbReference type="GO" id="GO:0052906">
    <property type="term" value="F:tRNA (guanine(37)-N1)-methyltransferase activity"/>
    <property type="evidence" value="ECO:0007669"/>
    <property type="project" value="UniProtKB-UniRule"/>
</dbReference>
<dbReference type="HAMAP" id="MF_03152">
    <property type="entry name" value="TRM5"/>
    <property type="match status" value="1"/>
</dbReference>
<dbReference type="GO" id="GO:0031080">
    <property type="term" value="C:nuclear pore outer ring"/>
    <property type="evidence" value="ECO:0007669"/>
    <property type="project" value="TreeGrafter"/>
</dbReference>
<evidence type="ECO:0000256" key="10">
    <source>
        <dbReference type="ARBA" id="ARBA00022816"/>
    </source>
</evidence>
<feature type="region of interest" description="Disordered" evidence="19">
    <location>
        <begin position="15"/>
        <end position="35"/>
    </location>
</feature>
<evidence type="ECO:0000256" key="1">
    <source>
        <dbReference type="ARBA" id="ARBA00004567"/>
    </source>
</evidence>
<sequence>MATVATNECLSQSGLSRRLIDPRRNPTPVGRDQPSASDVFATRLFSVPSSRRTFLNESHAAFGAIQDVYLDYVGSLQRMGRDPRGATLPQENSRRLSKMYKDSIYRQVTSFNQRLAAGDPPSMVGEEDLSQDNVGRPSTADEDECDRLSQCAVAWSLLEILYTPSTEGRSFVDEYLSWLNRNFPRPSVAEGQEIAQTNPIASHPRFWPYVVDLVLQGHTTLILEILRQVKPLDLITSYDGIDESAQLDLVANGDKRVTQIQLALSTAAHLIETLPQRRAHASSAEFLMRWNEWKTLAERWAVKSLPTEAEPLRAVFQILSGNAKAINQHSVSWQQSLGAILFYKAPTTPADQATEFLYDCAHLPRDFRYELTGEEEEDISLSTDDEEESDAEMDDEQDKDESAKDASMDEESGLESKPSSITSDRSSRNVTRPEEPASPLDRTLLALIQFDQASVIRYSQQIDIWLVTHLADFLDKLGYLDEVSASVHNNIRDFFVFAYGESLITNAHYWQLGVYYLSSCPGSGMVAIETYLTRLPLDTERKTRKVLALLQSYGLDYAYQTVCRTVARRHLDDGHYGTAISYYVQAAEPRRVAHIAELLLLDYIRTGSQAAYQTVIDNLATQVEFSEKLQFLSEYRDFHELRRTGAYRSAAQLVVKLINHKIAPKRFWLMLIFDALPLLEGNEVVFNAHETSELMNGLEEITASHLRDEYLGVDAPLWTRLMGEEVSVDQKLAVIRTALVRNLARAVLFMSRSAPLTPAPLYPRFRSTGTTTTALRRLPRRLSRSPMIPPPLCRGAETLDREAFRTSLDLLGLRVLPQQVGAVTKGFPDSLLNQPRLRNVVDADRQPPTKDATTPLAPKASHKIVLLDRAIRAPEDLPTELHVWAQANNATTVPYQLPLTYDYWTADDILSAILPEDLPAPTSYESVGHIAHMNLRDEYLPYRHLIGQVILDKSATIRTVVNKLDSIDTTFRFFKMEVLAGPDDMLAEVRESECRFQFDFSKVYWNSRLHHEHERVVKTFQPGQFVCDVFAGVGPFALPAAKRGCYVYANDLNPESFKWLQSNIHNNKLDGQVLSYNMDGREFIRQSFKDLHANGTRNVKPYVRPALRNKRARRTANATTEGEDKPADDLTAEVASSADPSPTSTSPATFQHVVMNLPATAIEFLDAFKGVMNGLAEDDTAPPLPLVHVHCFTKSDQPEADLLGRISGVIDHPITVETPETVVHFVRKVAPNKDMYCVTFRLPREVAFTR</sequence>
<keyword evidence="11 18" id="KW-0653">Protein transport</keyword>
<feature type="compositionally biased region" description="Low complexity" evidence="19">
    <location>
        <begin position="1135"/>
        <end position="1147"/>
    </location>
</feature>
<feature type="binding site" evidence="17">
    <location>
        <position position="1156"/>
    </location>
    <ligand>
        <name>S-adenosyl-L-methionine</name>
        <dbReference type="ChEBI" id="CHEBI:59789"/>
    </ligand>
</feature>
<comment type="similarity">
    <text evidence="3">Belongs to the class I-like SAM-binding methyltransferase superfamily. TRM5/TYW2 family.</text>
</comment>
<reference evidence="21" key="1">
    <citation type="submission" date="2022-07" db="EMBL/GenBank/DDBJ databases">
        <title>Phylogenomic reconstructions and comparative analyses of Kickxellomycotina fungi.</title>
        <authorList>
            <person name="Reynolds N.K."/>
            <person name="Stajich J.E."/>
            <person name="Barry K."/>
            <person name="Grigoriev I.V."/>
            <person name="Crous P."/>
            <person name="Smith M.E."/>
        </authorList>
    </citation>
    <scope>NUCLEOTIDE SEQUENCE</scope>
    <source>
        <strain evidence="21">RSA 861</strain>
    </source>
</reference>
<evidence type="ECO:0000256" key="9">
    <source>
        <dbReference type="ARBA" id="ARBA00022694"/>
    </source>
</evidence>
<feature type="compositionally biased region" description="Basic and acidic residues" evidence="19">
    <location>
        <begin position="425"/>
        <end position="435"/>
    </location>
</feature>
<feature type="region of interest" description="Disordered" evidence="19">
    <location>
        <begin position="115"/>
        <end position="143"/>
    </location>
</feature>
<dbReference type="Proteomes" id="UP001150569">
    <property type="component" value="Unassembled WGS sequence"/>
</dbReference>
<feature type="domain" description="SAM-dependent methyltransferase TRM5/TYW2-type" evidence="20">
    <location>
        <begin position="924"/>
        <end position="1244"/>
    </location>
</feature>
<proteinExistence type="inferred from homology"/>
<name>A0A9W8AAS2_9FUNG</name>
<evidence type="ECO:0000256" key="3">
    <source>
        <dbReference type="ARBA" id="ARBA00009775"/>
    </source>
</evidence>
<dbReference type="GO" id="GO:0031965">
    <property type="term" value="C:nuclear membrane"/>
    <property type="evidence" value="ECO:0007669"/>
    <property type="project" value="UniProtKB-UniRule"/>
</dbReference>
<evidence type="ECO:0000256" key="13">
    <source>
        <dbReference type="ARBA" id="ARBA00023128"/>
    </source>
</evidence>
<comment type="subunit">
    <text evidence="18">Component of the nuclear pore complex (NPC).</text>
</comment>
<feature type="binding site" evidence="17">
    <location>
        <begin position="1079"/>
        <end position="1080"/>
    </location>
    <ligand>
        <name>S-adenosyl-L-methionine</name>
        <dbReference type="ChEBI" id="CHEBI:59789"/>
    </ligand>
</feature>